<keyword evidence="3" id="KW-1133">Transmembrane helix</keyword>
<feature type="compositionally biased region" description="Basic and acidic residues" evidence="2">
    <location>
        <begin position="171"/>
        <end position="188"/>
    </location>
</feature>
<keyword evidence="3" id="KW-0472">Membrane</keyword>
<comment type="similarity">
    <text evidence="1">Belongs to the peptidase A1 family.</text>
</comment>
<dbReference type="PANTHER" id="PTHR47966:SF57">
    <property type="entry name" value="PEPTIDASE A1 DOMAIN-CONTAINING PROTEIN"/>
    <property type="match status" value="1"/>
</dbReference>
<reference evidence="6" key="1">
    <citation type="submission" date="2015-01" db="EMBL/GenBank/DDBJ databases">
        <title>The Genome Sequence of Cryptococcus gattii MMRL2647.</title>
        <authorList>
            <consortium name="The Broad Institute Genomics Platform"/>
            <person name="Cuomo C."/>
            <person name="Litvintseva A."/>
            <person name="Chen Y."/>
            <person name="Heitman J."/>
            <person name="Sun S."/>
            <person name="Springer D."/>
            <person name="Dromer F."/>
            <person name="Young S."/>
            <person name="Zeng Q."/>
            <person name="Gargeya S."/>
            <person name="Abouelleil A."/>
            <person name="Alvarado L."/>
            <person name="Chapman S.B."/>
            <person name="Gainer-Dewar J."/>
            <person name="Goldberg J."/>
            <person name="Griggs A."/>
            <person name="Gujja S."/>
            <person name="Hansen M."/>
            <person name="Howarth C."/>
            <person name="Imamovic A."/>
            <person name="Larimer J."/>
            <person name="Murphy C."/>
            <person name="Naylor J."/>
            <person name="Pearson M."/>
            <person name="Priest M."/>
            <person name="Roberts A."/>
            <person name="Saif S."/>
            <person name="Shea T."/>
            <person name="Sykes S."/>
            <person name="Wortman J."/>
            <person name="Nusbaum C."/>
            <person name="Birren B."/>
        </authorList>
    </citation>
    <scope>NUCLEOTIDE SEQUENCE [LARGE SCALE GENOMIC DNA]</scope>
    <source>
        <strain evidence="6">IND107</strain>
    </source>
</reference>
<protein>
    <recommendedName>
        <fullName evidence="4">Peptidase A1 domain-containing protein</fullName>
    </recommendedName>
</protein>
<feature type="compositionally biased region" description="Low complexity" evidence="2">
    <location>
        <begin position="746"/>
        <end position="761"/>
    </location>
</feature>
<evidence type="ECO:0000256" key="2">
    <source>
        <dbReference type="SAM" id="MobiDB-lite"/>
    </source>
</evidence>
<feature type="compositionally biased region" description="Acidic residues" evidence="2">
    <location>
        <begin position="1086"/>
        <end position="1098"/>
    </location>
</feature>
<proteinExistence type="inferred from homology"/>
<evidence type="ECO:0000313" key="5">
    <source>
        <dbReference type="EMBL" id="KAL0244010.1"/>
    </source>
</evidence>
<dbReference type="InterPro" id="IPR034164">
    <property type="entry name" value="Pepsin-like_dom"/>
</dbReference>
<gene>
    <name evidence="5" type="ORF">I308_105273</name>
</gene>
<keyword evidence="3" id="KW-0812">Transmembrane</keyword>
<dbReference type="Pfam" id="PF00026">
    <property type="entry name" value="Asp"/>
    <property type="match status" value="1"/>
</dbReference>
<feature type="compositionally biased region" description="Polar residues" evidence="2">
    <location>
        <begin position="828"/>
        <end position="839"/>
    </location>
</feature>
<dbReference type="Gene3D" id="2.40.70.10">
    <property type="entry name" value="Acid Proteases"/>
    <property type="match status" value="2"/>
</dbReference>
<evidence type="ECO:0000313" key="6">
    <source>
        <dbReference type="Proteomes" id="UP000054399"/>
    </source>
</evidence>
<feature type="region of interest" description="Disordered" evidence="2">
    <location>
        <begin position="885"/>
        <end position="1098"/>
    </location>
</feature>
<evidence type="ECO:0000259" key="4">
    <source>
        <dbReference type="PROSITE" id="PS51767"/>
    </source>
</evidence>
<feature type="domain" description="Peptidase A1" evidence="4">
    <location>
        <begin position="358"/>
        <end position="720"/>
    </location>
</feature>
<feature type="transmembrane region" description="Helical" evidence="3">
    <location>
        <begin position="779"/>
        <end position="803"/>
    </location>
</feature>
<sequence length="1098" mass="117586">MSALRVPLTTIYKHIHTLSLISPTTRIFFNPSTSSYRSNQINASSDSNQPTDACIWTPIQPIFGFHATVPLSYSKTPVLNAHRKELEIYTLRLGEQKRDTSLCPYAMRILRDENQHVAGPSSRPYVYHSVPVPTVPLTSAVQCSTSCPYLDTSPPKSTGDRKPQVTQGAMRRLDGNKRKGMEVTRRQQNEGGLQGSSSSSAYNQDAASTFTPDYYNYTATTASITNSSYSYSPSSTSAYSNYNTSVPYSSNSTYNASEPYYSSNLTSTSISSSKTSSTHSTSKKPPYTASFTSMWSYSATKKTATATASESTSSSYVPGVVLNMTMAGTSDTQAVYSVEVALGHDDGNSRRKRASRRRASYDGDGTTQYVNLQVDLGSSDMWVATTGCSSRDCQNSPYLFDSSLSLDSGVDTNLTYQSGSVDGTILWEEVNLAGFGIGFQALVGATDVQNEDLEGGKFSGVLGLAMPASSTILNEIGGTTGSSPDGATFLDNLFGSGSSAPSKRLFALSLERRQDVRTSSTFGIGAINPTYCPSPCNLTYTPIIAQPSLGSTGYLHWRVEMQGLTVTRFSSEQSGTGETTKTIALGASKVYPSKNYPLAVLDSGGVQILVSSRSYADSIYSAFGITASSDGLYRMPCTQQLALTFTIAGQQIPVHPLDMSYEDPSDVSQKTCIGMIQYSNNLGDTGDFILGSSFLKNVYSVYRYPDTVKHKTWQPTIGLVPLTNASIASQDFYSVRVLHESLGTVSSDQSQSKGGSSSTNSGGNGAAGGDTSKRAVSSAVIAVVSVIGFFVLAAAAFCAWWFWLRRKFGASGAVEYKAAGRKRPPNPQGRNSDHSTSTLRSRKHVDTFRQKSMIEGYDIYNDQDSWVSGTEGADSIRLGHIPEALEEEEEGSGMAGTGDRSSRGSTTARSLASKSLHDEDQEGDVALVDNVDPFPPGLESTTSDTNGRSPRGTSASVSYSPFADPPTSSVSDAFPATGRATTGPYPSPLPSSHTKSNSHSHIKGSSMGMSGPFPSPSGNRLSTMNLDSSPMYDIRTSDYFSVPGTQRGKDGKRLSSSASGRESDHRKASPSKVSGRWLMDNMLVEEPGDAEDNQNESK</sequence>
<feature type="compositionally biased region" description="Polar residues" evidence="2">
    <location>
        <begin position="903"/>
        <end position="913"/>
    </location>
</feature>
<feature type="region of interest" description="Disordered" evidence="2">
    <location>
        <begin position="746"/>
        <end position="769"/>
    </location>
</feature>
<feature type="compositionally biased region" description="Polar residues" evidence="2">
    <location>
        <begin position="189"/>
        <end position="204"/>
    </location>
</feature>
<feature type="compositionally biased region" description="Low complexity" evidence="2">
    <location>
        <begin position="265"/>
        <end position="280"/>
    </location>
</feature>
<dbReference type="InterPro" id="IPR021109">
    <property type="entry name" value="Peptidase_aspartic_dom_sf"/>
</dbReference>
<feature type="compositionally biased region" description="Polar residues" evidence="2">
    <location>
        <begin position="939"/>
        <end position="959"/>
    </location>
</feature>
<feature type="compositionally biased region" description="Polar residues" evidence="2">
    <location>
        <begin position="1019"/>
        <end position="1028"/>
    </location>
</feature>
<feature type="compositionally biased region" description="Low complexity" evidence="2">
    <location>
        <begin position="1004"/>
        <end position="1018"/>
    </location>
</feature>
<organism evidence="5 6">
    <name type="scientific">Cryptococcus tetragattii IND107</name>
    <dbReference type="NCBI Taxonomy" id="1296105"/>
    <lineage>
        <taxon>Eukaryota</taxon>
        <taxon>Fungi</taxon>
        <taxon>Dikarya</taxon>
        <taxon>Basidiomycota</taxon>
        <taxon>Agaricomycotina</taxon>
        <taxon>Tremellomycetes</taxon>
        <taxon>Tremellales</taxon>
        <taxon>Cryptococcaceae</taxon>
        <taxon>Cryptococcus</taxon>
        <taxon>Cryptococcus gattii species complex</taxon>
    </lineage>
</organism>
<feature type="region of interest" description="Disordered" evidence="2">
    <location>
        <begin position="265"/>
        <end position="286"/>
    </location>
</feature>
<dbReference type="PROSITE" id="PS51767">
    <property type="entry name" value="PEPTIDASE_A1"/>
    <property type="match status" value="1"/>
</dbReference>
<keyword evidence="6" id="KW-1185">Reference proteome</keyword>
<reference evidence="5 6" key="2">
    <citation type="submission" date="2024-01" db="EMBL/GenBank/DDBJ databases">
        <title>Comparative genomics of Cryptococcus and Kwoniella reveals pathogenesis evolution and contrasting modes of karyotype evolution via chromosome fusion or intercentromeric recombination.</title>
        <authorList>
            <person name="Coelho M.A."/>
            <person name="David-Palma M."/>
            <person name="Shea T."/>
            <person name="Bowers K."/>
            <person name="Mcginley-Smith S."/>
            <person name="Mohammad A.W."/>
            <person name="Gnirke A."/>
            <person name="Yurkov A.M."/>
            <person name="Nowrousian M."/>
            <person name="Sun S."/>
            <person name="Cuomo C.A."/>
            <person name="Heitman J."/>
        </authorList>
    </citation>
    <scope>NUCLEOTIDE SEQUENCE [LARGE SCALE GENOMIC DNA]</scope>
    <source>
        <strain evidence="5 6">IND107</strain>
    </source>
</reference>
<evidence type="ECO:0000256" key="1">
    <source>
        <dbReference type="ARBA" id="ARBA00007447"/>
    </source>
</evidence>
<dbReference type="RefSeq" id="XP_066612377.1">
    <property type="nucleotide sequence ID" value="XM_066759730.1"/>
</dbReference>
<dbReference type="SUPFAM" id="SSF50630">
    <property type="entry name" value="Acid proteases"/>
    <property type="match status" value="1"/>
</dbReference>
<dbReference type="CDD" id="cd05471">
    <property type="entry name" value="pepsin_like"/>
    <property type="match status" value="1"/>
</dbReference>
<evidence type="ECO:0000256" key="3">
    <source>
        <dbReference type="SAM" id="Phobius"/>
    </source>
</evidence>
<name>A0ABR3BMJ4_9TREE</name>
<accession>A0ABR3BMJ4</accession>
<feature type="region of interest" description="Disordered" evidence="2">
    <location>
        <begin position="149"/>
        <end position="204"/>
    </location>
</feature>
<dbReference type="InterPro" id="IPR033121">
    <property type="entry name" value="PEPTIDASE_A1"/>
</dbReference>
<dbReference type="PANTHER" id="PTHR47966">
    <property type="entry name" value="BETA-SITE APP-CLEAVING ENZYME, ISOFORM A-RELATED"/>
    <property type="match status" value="1"/>
</dbReference>
<dbReference type="EMBL" id="ATAM02000009">
    <property type="protein sequence ID" value="KAL0244010.1"/>
    <property type="molecule type" value="Genomic_DNA"/>
</dbReference>
<feature type="region of interest" description="Disordered" evidence="2">
    <location>
        <begin position="819"/>
        <end position="845"/>
    </location>
</feature>
<dbReference type="Proteomes" id="UP000054399">
    <property type="component" value="Unassembled WGS sequence"/>
</dbReference>
<dbReference type="InterPro" id="IPR001461">
    <property type="entry name" value="Aspartic_peptidase_A1"/>
</dbReference>
<dbReference type="GeneID" id="91992129"/>
<comment type="caution">
    <text evidence="5">The sequence shown here is derived from an EMBL/GenBank/DDBJ whole genome shotgun (WGS) entry which is preliminary data.</text>
</comment>